<feature type="region of interest" description="Disordered" evidence="1">
    <location>
        <begin position="1"/>
        <end position="21"/>
    </location>
</feature>
<proteinExistence type="predicted"/>
<name>A0A2P2QCI6_RHIMU</name>
<dbReference type="EMBL" id="GGEC01084143">
    <property type="protein sequence ID" value="MBX64627.1"/>
    <property type="molecule type" value="Transcribed_RNA"/>
</dbReference>
<protein>
    <submittedName>
        <fullName evidence="2">Uncharacterized protein</fullName>
    </submittedName>
</protein>
<accession>A0A2P2QCI6</accession>
<organism evidence="2">
    <name type="scientific">Rhizophora mucronata</name>
    <name type="common">Asiatic mangrove</name>
    <dbReference type="NCBI Taxonomy" id="61149"/>
    <lineage>
        <taxon>Eukaryota</taxon>
        <taxon>Viridiplantae</taxon>
        <taxon>Streptophyta</taxon>
        <taxon>Embryophyta</taxon>
        <taxon>Tracheophyta</taxon>
        <taxon>Spermatophyta</taxon>
        <taxon>Magnoliopsida</taxon>
        <taxon>eudicotyledons</taxon>
        <taxon>Gunneridae</taxon>
        <taxon>Pentapetalae</taxon>
        <taxon>rosids</taxon>
        <taxon>fabids</taxon>
        <taxon>Malpighiales</taxon>
        <taxon>Rhizophoraceae</taxon>
        <taxon>Rhizophora</taxon>
    </lineage>
</organism>
<evidence type="ECO:0000256" key="1">
    <source>
        <dbReference type="SAM" id="MobiDB-lite"/>
    </source>
</evidence>
<sequence length="21" mass="2422">MFTSQMEMHYDPCSINPLSCS</sequence>
<reference evidence="2" key="1">
    <citation type="submission" date="2018-02" db="EMBL/GenBank/DDBJ databases">
        <title>Rhizophora mucronata_Transcriptome.</title>
        <authorList>
            <person name="Meera S.P."/>
            <person name="Sreeshan A."/>
            <person name="Augustine A."/>
        </authorList>
    </citation>
    <scope>NUCLEOTIDE SEQUENCE</scope>
    <source>
        <tissue evidence="2">Leaf</tissue>
    </source>
</reference>
<evidence type="ECO:0000313" key="2">
    <source>
        <dbReference type="EMBL" id="MBX64627.1"/>
    </source>
</evidence>
<dbReference type="AlphaFoldDB" id="A0A2P2QCI6"/>